<dbReference type="OrthoDB" id="10616582at2759"/>
<dbReference type="EMBL" id="QEAP01000181">
    <property type="protein sequence ID" value="TPX73512.1"/>
    <property type="molecule type" value="Genomic_DNA"/>
</dbReference>
<accession>A0A507FBK6</accession>
<feature type="compositionally biased region" description="Basic and acidic residues" evidence="1">
    <location>
        <begin position="7"/>
        <end position="22"/>
    </location>
</feature>
<evidence type="ECO:0000256" key="1">
    <source>
        <dbReference type="SAM" id="MobiDB-lite"/>
    </source>
</evidence>
<comment type="caution">
    <text evidence="2">The sequence shown here is derived from an EMBL/GenBank/DDBJ whole genome shotgun (WGS) entry which is preliminary data.</text>
</comment>
<feature type="region of interest" description="Disordered" evidence="1">
    <location>
        <begin position="1"/>
        <end position="70"/>
    </location>
</feature>
<sequence length="251" mass="27343">MLNNPNSEHHSTLKLSTKRENQLHNGVSNYSSSYRGPMKTSPASSGSEKRQIVRASAPKMGSPGDRAHETEVAKLPPNEYGGGNMNRHVWYLLIDESGQPAFDGVGNDRVKISAEGDVVDVYPTKDDITAKMPLESSDPVSNEHADKNAPLFVVVPKKVVNAPAERSVSFEATVLEKLEGLEKGQEKLVKGLEKLEKGQEMLMKGQEMLLADMKRMELSGASGGDGFKRTLLQYHDGKTSGCGRGLDFCGR</sequence>
<dbReference type="AlphaFoldDB" id="A0A507FBK6"/>
<name>A0A507FBK6_9FUNG</name>
<reference evidence="2 3" key="1">
    <citation type="journal article" date="2019" name="Sci. Rep.">
        <title>Comparative genomics of chytrid fungi reveal insights into the obligate biotrophic and pathogenic lifestyle of Synchytrium endobioticum.</title>
        <authorList>
            <person name="van de Vossenberg B.T.L.H."/>
            <person name="Warris S."/>
            <person name="Nguyen H.D.T."/>
            <person name="van Gent-Pelzer M.P.E."/>
            <person name="Joly D.L."/>
            <person name="van de Geest H.C."/>
            <person name="Bonants P.J.M."/>
            <person name="Smith D.S."/>
            <person name="Levesque C.A."/>
            <person name="van der Lee T.A.J."/>
        </authorList>
    </citation>
    <scope>NUCLEOTIDE SEQUENCE [LARGE SCALE GENOMIC DNA]</scope>
    <source>
        <strain evidence="2 3">CBS 675.73</strain>
    </source>
</reference>
<feature type="compositionally biased region" description="Polar residues" evidence="1">
    <location>
        <begin position="23"/>
        <end position="34"/>
    </location>
</feature>
<organism evidence="2 3">
    <name type="scientific">Chytriomyces confervae</name>
    <dbReference type="NCBI Taxonomy" id="246404"/>
    <lineage>
        <taxon>Eukaryota</taxon>
        <taxon>Fungi</taxon>
        <taxon>Fungi incertae sedis</taxon>
        <taxon>Chytridiomycota</taxon>
        <taxon>Chytridiomycota incertae sedis</taxon>
        <taxon>Chytridiomycetes</taxon>
        <taxon>Chytridiales</taxon>
        <taxon>Chytriomycetaceae</taxon>
        <taxon>Chytriomyces</taxon>
    </lineage>
</organism>
<evidence type="ECO:0000313" key="2">
    <source>
        <dbReference type="EMBL" id="TPX73512.1"/>
    </source>
</evidence>
<dbReference type="Proteomes" id="UP000320333">
    <property type="component" value="Unassembled WGS sequence"/>
</dbReference>
<keyword evidence="3" id="KW-1185">Reference proteome</keyword>
<dbReference type="STRING" id="246404.A0A507FBK6"/>
<protein>
    <submittedName>
        <fullName evidence="2">Uncharacterized protein</fullName>
    </submittedName>
</protein>
<proteinExistence type="predicted"/>
<evidence type="ECO:0000313" key="3">
    <source>
        <dbReference type="Proteomes" id="UP000320333"/>
    </source>
</evidence>
<gene>
    <name evidence="2" type="ORF">CcCBS67573_g05216</name>
</gene>